<evidence type="ECO:0000313" key="6">
    <source>
        <dbReference type="Proteomes" id="UP000462014"/>
    </source>
</evidence>
<keyword evidence="2" id="KW-0328">Glycosyltransferase</keyword>
<proteinExistence type="inferred from homology"/>
<dbReference type="PANTHER" id="PTHR43179">
    <property type="entry name" value="RHAMNOSYLTRANSFERASE WBBL"/>
    <property type="match status" value="1"/>
</dbReference>
<protein>
    <submittedName>
        <fullName evidence="5">Glycosyltransferase</fullName>
    </submittedName>
</protein>
<sequence>MKASFVIVNYNRKEEVLLTISKTKNIIKFDPANFEIIIIDNASTDGSATAIKDEYPDVILIENKVNIGISAWNTGFSIAKGNYFIILDDDSHIDNGLEKALLYLDNHTDIGVLALNITGGAFQTCNWNNLAEYAGFIGCGAIMSKELYEKIGGYADWIFLYTHEFEYAIRCKQAGYKIIFFADCQVTHRTSAINRTSKRLITLSFRNELGIVYKYFQKKDRTLYLTRVFFNNIKYIFRHGIKSVSWYYNGWKEFNKLKKDIQFTPVNDDVQNFYSRYYPSTQPFLKII</sequence>
<dbReference type="RefSeq" id="WP_157568026.1">
    <property type="nucleotide sequence ID" value="NZ_WPIK01000012.1"/>
</dbReference>
<comment type="similarity">
    <text evidence="1">Belongs to the glycosyltransferase 2 family.</text>
</comment>
<comment type="caution">
    <text evidence="5">The sequence shown here is derived from an EMBL/GenBank/DDBJ whole genome shotgun (WGS) entry which is preliminary data.</text>
</comment>
<organism evidence="5 6">
    <name type="scientific">Mucilaginibacter arboris</name>
    <dbReference type="NCBI Taxonomy" id="2682090"/>
    <lineage>
        <taxon>Bacteria</taxon>
        <taxon>Pseudomonadati</taxon>
        <taxon>Bacteroidota</taxon>
        <taxon>Sphingobacteriia</taxon>
        <taxon>Sphingobacteriales</taxon>
        <taxon>Sphingobacteriaceae</taxon>
        <taxon>Mucilaginibacter</taxon>
    </lineage>
</organism>
<dbReference type="Pfam" id="PF00535">
    <property type="entry name" value="Glycos_transf_2"/>
    <property type="match status" value="1"/>
</dbReference>
<dbReference type="EMBL" id="WPIK01000012">
    <property type="protein sequence ID" value="MVN22606.1"/>
    <property type="molecule type" value="Genomic_DNA"/>
</dbReference>
<dbReference type="Proteomes" id="UP000462014">
    <property type="component" value="Unassembled WGS sequence"/>
</dbReference>
<evidence type="ECO:0000256" key="2">
    <source>
        <dbReference type="ARBA" id="ARBA00022676"/>
    </source>
</evidence>
<dbReference type="SUPFAM" id="SSF53448">
    <property type="entry name" value="Nucleotide-diphospho-sugar transferases"/>
    <property type="match status" value="1"/>
</dbReference>
<dbReference type="GO" id="GO:0016757">
    <property type="term" value="F:glycosyltransferase activity"/>
    <property type="evidence" value="ECO:0007669"/>
    <property type="project" value="UniProtKB-KW"/>
</dbReference>
<name>A0A7K1SZ56_9SPHI</name>
<evidence type="ECO:0000256" key="3">
    <source>
        <dbReference type="ARBA" id="ARBA00022679"/>
    </source>
</evidence>
<keyword evidence="3 5" id="KW-0808">Transferase</keyword>
<keyword evidence="6" id="KW-1185">Reference proteome</keyword>
<evidence type="ECO:0000259" key="4">
    <source>
        <dbReference type="Pfam" id="PF00535"/>
    </source>
</evidence>
<evidence type="ECO:0000313" key="5">
    <source>
        <dbReference type="EMBL" id="MVN22606.1"/>
    </source>
</evidence>
<evidence type="ECO:0000256" key="1">
    <source>
        <dbReference type="ARBA" id="ARBA00006739"/>
    </source>
</evidence>
<feature type="domain" description="Glycosyltransferase 2-like" evidence="4">
    <location>
        <begin position="4"/>
        <end position="114"/>
    </location>
</feature>
<reference evidence="5 6" key="1">
    <citation type="submission" date="2019-12" db="EMBL/GenBank/DDBJ databases">
        <title>Mucilaginibacter sp. HMF7410 genome sequencing and assembly.</title>
        <authorList>
            <person name="Kang H."/>
            <person name="Cha I."/>
            <person name="Kim H."/>
            <person name="Joh K."/>
        </authorList>
    </citation>
    <scope>NUCLEOTIDE SEQUENCE [LARGE SCALE GENOMIC DNA]</scope>
    <source>
        <strain evidence="5 6">HMF7410</strain>
    </source>
</reference>
<dbReference type="InterPro" id="IPR001173">
    <property type="entry name" value="Glyco_trans_2-like"/>
</dbReference>
<dbReference type="PANTHER" id="PTHR43179:SF12">
    <property type="entry name" value="GALACTOFURANOSYLTRANSFERASE GLFT2"/>
    <property type="match status" value="1"/>
</dbReference>
<gene>
    <name evidence="5" type="ORF">GO621_13810</name>
</gene>
<dbReference type="Gene3D" id="3.90.550.10">
    <property type="entry name" value="Spore Coat Polysaccharide Biosynthesis Protein SpsA, Chain A"/>
    <property type="match status" value="1"/>
</dbReference>
<accession>A0A7K1SZ56</accession>
<dbReference type="InterPro" id="IPR029044">
    <property type="entry name" value="Nucleotide-diphossugar_trans"/>
</dbReference>
<dbReference type="AlphaFoldDB" id="A0A7K1SZ56"/>